<proteinExistence type="predicted"/>
<dbReference type="GO" id="GO:0097367">
    <property type="term" value="F:carbohydrate derivative binding"/>
    <property type="evidence" value="ECO:0007669"/>
    <property type="project" value="InterPro"/>
</dbReference>
<dbReference type="CDD" id="cd05014">
    <property type="entry name" value="SIS_Kpsf"/>
    <property type="match status" value="1"/>
</dbReference>
<dbReference type="PROSITE" id="PS51464">
    <property type="entry name" value="SIS"/>
    <property type="match status" value="1"/>
</dbReference>
<name>A0A0F9A9Y4_9ZZZZ</name>
<dbReference type="PANTHER" id="PTHR47476:SF2">
    <property type="entry name" value="ARABINOSE 5-PHOSPHATE ISOMERASE-RELATED"/>
    <property type="match status" value="1"/>
</dbReference>
<gene>
    <name evidence="2" type="ORF">LCGC14_2596830</name>
</gene>
<dbReference type="InterPro" id="IPR046348">
    <property type="entry name" value="SIS_dom_sf"/>
</dbReference>
<feature type="domain" description="SIS" evidence="1">
    <location>
        <begin position="54"/>
        <end position="197"/>
    </location>
</feature>
<dbReference type="EMBL" id="LAZR01043740">
    <property type="protein sequence ID" value="KKL06359.1"/>
    <property type="molecule type" value="Genomic_DNA"/>
</dbReference>
<dbReference type="PANTHER" id="PTHR47476">
    <property type="match status" value="1"/>
</dbReference>
<evidence type="ECO:0000259" key="1">
    <source>
        <dbReference type="PROSITE" id="PS51464"/>
    </source>
</evidence>
<organism evidence="2">
    <name type="scientific">marine sediment metagenome</name>
    <dbReference type="NCBI Taxonomy" id="412755"/>
    <lineage>
        <taxon>unclassified sequences</taxon>
        <taxon>metagenomes</taxon>
        <taxon>ecological metagenomes</taxon>
    </lineage>
</organism>
<dbReference type="Gene3D" id="3.40.50.10490">
    <property type="entry name" value="Glucose-6-phosphate isomerase like protein, domain 1"/>
    <property type="match status" value="1"/>
</dbReference>
<dbReference type="InterPro" id="IPR001347">
    <property type="entry name" value="SIS_dom"/>
</dbReference>
<feature type="non-terminal residue" evidence="2">
    <location>
        <position position="224"/>
    </location>
</feature>
<dbReference type="InterPro" id="IPR035474">
    <property type="entry name" value="SIS_Kpsf"/>
</dbReference>
<dbReference type="Pfam" id="PF01380">
    <property type="entry name" value="SIS"/>
    <property type="match status" value="1"/>
</dbReference>
<comment type="caution">
    <text evidence="2">The sequence shown here is derived from an EMBL/GenBank/DDBJ whole genome shotgun (WGS) entry which is preliminary data.</text>
</comment>
<dbReference type="GO" id="GO:1901135">
    <property type="term" value="P:carbohydrate derivative metabolic process"/>
    <property type="evidence" value="ECO:0007669"/>
    <property type="project" value="InterPro"/>
</dbReference>
<accession>A0A0F9A9Y4</accession>
<dbReference type="AlphaFoldDB" id="A0A0F9A9Y4"/>
<dbReference type="SUPFAM" id="SSF53697">
    <property type="entry name" value="SIS domain"/>
    <property type="match status" value="1"/>
</dbReference>
<protein>
    <recommendedName>
        <fullName evidence="1">SIS domain-containing protein</fullName>
    </recommendedName>
</protein>
<sequence length="224" mass="25253">MLTDTFLKKAESFIINLLIKQHYKQPSYVRDTDSIKKYLNFFFDNLDIEKANEILDLFISCKNNIIFTGIGKSAIIAKKIAQTMLSTGTKAMYLSAVDALHGDIAIITKDDIFVILSRSGETKEIIDLIFYIKKRQAKVIAIVSNKNSKIAKISDYFIDLPLEKELCPYNLAPTTSTTIQLIFGDILTVALMEKNKKFSINEYALNHPAGAIGMQINLKVEDLM</sequence>
<reference evidence="2" key="1">
    <citation type="journal article" date="2015" name="Nature">
        <title>Complex archaea that bridge the gap between prokaryotes and eukaryotes.</title>
        <authorList>
            <person name="Spang A."/>
            <person name="Saw J.H."/>
            <person name="Jorgensen S.L."/>
            <person name="Zaremba-Niedzwiedzka K."/>
            <person name="Martijn J."/>
            <person name="Lind A.E."/>
            <person name="van Eijk R."/>
            <person name="Schleper C."/>
            <person name="Guy L."/>
            <person name="Ettema T.J."/>
        </authorList>
    </citation>
    <scope>NUCLEOTIDE SEQUENCE</scope>
</reference>
<evidence type="ECO:0000313" key="2">
    <source>
        <dbReference type="EMBL" id="KKL06359.1"/>
    </source>
</evidence>